<comment type="function">
    <text evidence="8">Ligates lysine onto the cytidine present at position 34 of the AUA codon-specific tRNA(Ile) that contains the anticodon CAU, in an ATP-dependent manner. Cytidine is converted to lysidine, thus changing the amino acid specificity of the tRNA from methionine to isoleucine.</text>
</comment>
<organism evidence="10 11">
    <name type="scientific">Alkaliphilus flagellatus</name>
    <dbReference type="NCBI Taxonomy" id="2841507"/>
    <lineage>
        <taxon>Bacteria</taxon>
        <taxon>Bacillati</taxon>
        <taxon>Bacillota</taxon>
        <taxon>Clostridia</taxon>
        <taxon>Peptostreptococcales</taxon>
        <taxon>Natronincolaceae</taxon>
        <taxon>Alkaliphilus</taxon>
    </lineage>
</organism>
<evidence type="ECO:0000313" key="11">
    <source>
        <dbReference type="Proteomes" id="UP000779508"/>
    </source>
</evidence>
<dbReference type="InterPro" id="IPR012094">
    <property type="entry name" value="tRNA_Ile_lys_synt"/>
</dbReference>
<sequence length="460" mass="53554">MLDKMRKIIEDNNLIEQGDRIIVAISGGPDSVCLLHALYQIREEYNLELYGAHLNHNFRGIEAQIDAQYVSNLCDDLNILCFIKSMDVPQYAKENGLSPEEAGRILRYDFFEEVAERVGATKIAVAHNENDQAETVLMRLLRGTGLQGLTAIHINRGKIIRPLLNIDRNSIEEYCEIHKLSPRIDKTNLESIYKRNKIRLELIPYLEENYNPNIKDNLVKTAEILKDDFDFIEEKAREVYKELVNLQRDDSLILPLQSIKELHPALQSRVIRLSAEQLLGRQEVLEYKHVQNVLELIERGATGKKIVLPLGLVAKISYENLCFSTGEEDNKLFHYELPLEDTFYMEELKGSFTVRVVDRGEVKEISRDKYHKCFDYDQVKSILNVRNRREGDRFYPLGLTGSKKLKDFFIDYKIDRNERDRIPLVCDGDEIMWIVGLRISEKYKITDKTTRILEIIFRND</sequence>
<name>A0ABS6G239_9FIRM</name>
<comment type="similarity">
    <text evidence="8">Belongs to the tRNA(Ile)-lysidine synthase family.</text>
</comment>
<dbReference type="InterPro" id="IPR012795">
    <property type="entry name" value="tRNA_Ile_lys_synt_N"/>
</dbReference>
<dbReference type="NCBIfam" id="TIGR02432">
    <property type="entry name" value="lysidine_TilS_N"/>
    <property type="match status" value="1"/>
</dbReference>
<keyword evidence="4 8" id="KW-0819">tRNA processing</keyword>
<keyword evidence="11" id="KW-1185">Reference proteome</keyword>
<dbReference type="NCBIfam" id="TIGR02433">
    <property type="entry name" value="lysidine_TilS_C"/>
    <property type="match status" value="1"/>
</dbReference>
<dbReference type="InterPro" id="IPR012796">
    <property type="entry name" value="Lysidine-tRNA-synth_C"/>
</dbReference>
<dbReference type="PANTHER" id="PTHR43033">
    <property type="entry name" value="TRNA(ILE)-LYSIDINE SYNTHASE-RELATED"/>
    <property type="match status" value="1"/>
</dbReference>
<dbReference type="CDD" id="cd01992">
    <property type="entry name" value="TilS_N"/>
    <property type="match status" value="1"/>
</dbReference>
<dbReference type="SMART" id="SM00977">
    <property type="entry name" value="TilS_C"/>
    <property type="match status" value="1"/>
</dbReference>
<dbReference type="InterPro" id="IPR015262">
    <property type="entry name" value="tRNA_Ile_lys_synt_subst-bd"/>
</dbReference>
<evidence type="ECO:0000256" key="6">
    <source>
        <dbReference type="ARBA" id="ARBA00022840"/>
    </source>
</evidence>
<dbReference type="GO" id="GO:0032267">
    <property type="term" value="F:tRNA(Ile)-lysidine synthase activity"/>
    <property type="evidence" value="ECO:0007669"/>
    <property type="project" value="UniProtKB-EC"/>
</dbReference>
<dbReference type="Proteomes" id="UP000779508">
    <property type="component" value="Unassembled WGS sequence"/>
</dbReference>
<comment type="subcellular location">
    <subcellularLocation>
        <location evidence="1 8">Cytoplasm</location>
    </subcellularLocation>
</comment>
<keyword evidence="5 8" id="KW-0547">Nucleotide-binding</keyword>
<comment type="catalytic activity">
    <reaction evidence="7 8">
        <text>cytidine(34) in tRNA(Ile2) + L-lysine + ATP = lysidine(34) in tRNA(Ile2) + AMP + diphosphate + H(+)</text>
        <dbReference type="Rhea" id="RHEA:43744"/>
        <dbReference type="Rhea" id="RHEA-COMP:10625"/>
        <dbReference type="Rhea" id="RHEA-COMP:10670"/>
        <dbReference type="ChEBI" id="CHEBI:15378"/>
        <dbReference type="ChEBI" id="CHEBI:30616"/>
        <dbReference type="ChEBI" id="CHEBI:32551"/>
        <dbReference type="ChEBI" id="CHEBI:33019"/>
        <dbReference type="ChEBI" id="CHEBI:82748"/>
        <dbReference type="ChEBI" id="CHEBI:83665"/>
        <dbReference type="ChEBI" id="CHEBI:456215"/>
        <dbReference type="EC" id="6.3.4.19"/>
    </reaction>
</comment>
<feature type="binding site" evidence="8">
    <location>
        <begin position="26"/>
        <end position="31"/>
    </location>
    <ligand>
        <name>ATP</name>
        <dbReference type="ChEBI" id="CHEBI:30616"/>
    </ligand>
</feature>
<dbReference type="RefSeq" id="WP_216415856.1">
    <property type="nucleotide sequence ID" value="NZ_JAHLQK010000002.1"/>
</dbReference>
<evidence type="ECO:0000256" key="5">
    <source>
        <dbReference type="ARBA" id="ARBA00022741"/>
    </source>
</evidence>
<evidence type="ECO:0000256" key="3">
    <source>
        <dbReference type="ARBA" id="ARBA00022598"/>
    </source>
</evidence>
<accession>A0ABS6G239</accession>
<dbReference type="Pfam" id="PF01171">
    <property type="entry name" value="ATP_bind_3"/>
    <property type="match status" value="1"/>
</dbReference>
<evidence type="ECO:0000313" key="10">
    <source>
        <dbReference type="EMBL" id="MBU5676264.1"/>
    </source>
</evidence>
<dbReference type="EMBL" id="JAHLQK010000002">
    <property type="protein sequence ID" value="MBU5676264.1"/>
    <property type="molecule type" value="Genomic_DNA"/>
</dbReference>
<protein>
    <recommendedName>
        <fullName evidence="8">tRNA(Ile)-lysidine synthase</fullName>
        <ecNumber evidence="8">6.3.4.19</ecNumber>
    </recommendedName>
    <alternativeName>
        <fullName evidence="8">tRNA(Ile)-2-lysyl-cytidine synthase</fullName>
    </alternativeName>
    <alternativeName>
        <fullName evidence="8">tRNA(Ile)-lysidine synthetase</fullName>
    </alternativeName>
</protein>
<reference evidence="10 11" key="1">
    <citation type="submission" date="2021-06" db="EMBL/GenBank/DDBJ databases">
        <authorList>
            <person name="Sun Q."/>
            <person name="Li D."/>
        </authorList>
    </citation>
    <scope>NUCLEOTIDE SEQUENCE [LARGE SCALE GENOMIC DNA]</scope>
    <source>
        <strain evidence="10 11">MSJ-5</strain>
    </source>
</reference>
<evidence type="ECO:0000256" key="8">
    <source>
        <dbReference type="HAMAP-Rule" id="MF_01161"/>
    </source>
</evidence>
<feature type="domain" description="Lysidine-tRNA(Ile) synthetase C-terminal" evidence="9">
    <location>
        <begin position="383"/>
        <end position="455"/>
    </location>
</feature>
<comment type="domain">
    <text evidence="8">The N-terminal region contains the highly conserved SGGXDS motif, predicted to be a P-loop motif involved in ATP binding.</text>
</comment>
<keyword evidence="2 8" id="KW-0963">Cytoplasm</keyword>
<keyword evidence="6 8" id="KW-0067">ATP-binding</keyword>
<keyword evidence="3 8" id="KW-0436">Ligase</keyword>
<dbReference type="InterPro" id="IPR011063">
    <property type="entry name" value="TilS/TtcA_N"/>
</dbReference>
<proteinExistence type="inferred from homology"/>
<evidence type="ECO:0000256" key="7">
    <source>
        <dbReference type="ARBA" id="ARBA00048539"/>
    </source>
</evidence>
<dbReference type="HAMAP" id="MF_01161">
    <property type="entry name" value="tRNA_Ile_lys_synt"/>
    <property type="match status" value="1"/>
</dbReference>
<dbReference type="Pfam" id="PF11734">
    <property type="entry name" value="TilS_C"/>
    <property type="match status" value="1"/>
</dbReference>
<evidence type="ECO:0000256" key="1">
    <source>
        <dbReference type="ARBA" id="ARBA00004496"/>
    </source>
</evidence>
<evidence type="ECO:0000256" key="2">
    <source>
        <dbReference type="ARBA" id="ARBA00022490"/>
    </source>
</evidence>
<gene>
    <name evidence="8 10" type="primary">tilS</name>
    <name evidence="10" type="ORF">KQI88_07525</name>
</gene>
<evidence type="ECO:0000259" key="9">
    <source>
        <dbReference type="SMART" id="SM00977"/>
    </source>
</evidence>
<dbReference type="EC" id="6.3.4.19" evidence="8"/>
<dbReference type="PANTHER" id="PTHR43033:SF1">
    <property type="entry name" value="TRNA(ILE)-LYSIDINE SYNTHASE-RELATED"/>
    <property type="match status" value="1"/>
</dbReference>
<comment type="caution">
    <text evidence="10">The sequence shown here is derived from an EMBL/GenBank/DDBJ whole genome shotgun (WGS) entry which is preliminary data.</text>
</comment>
<dbReference type="Pfam" id="PF09179">
    <property type="entry name" value="TilS"/>
    <property type="match status" value="1"/>
</dbReference>
<evidence type="ECO:0000256" key="4">
    <source>
        <dbReference type="ARBA" id="ARBA00022694"/>
    </source>
</evidence>